<dbReference type="PRINTS" id="PR00662">
    <property type="entry name" value="G6PISOMERASE"/>
</dbReference>
<evidence type="ECO:0000256" key="8">
    <source>
        <dbReference type="RuleBase" id="RU000612"/>
    </source>
</evidence>
<reference evidence="9" key="1">
    <citation type="journal article" date="2011" name="ISME J.">
        <title>The endosymbionts of the deep-sea tubeworms Riftia pachyptila and Tevnia jerichonana share an identical physiology as revealed by proteogenomic analyses.</title>
        <authorList>
            <person name="Gardebrecht A."/>
            <person name="Markert S."/>
            <person name="Felbeck H."/>
            <person name="Thuermer A."/>
            <person name="Albrecht D."/>
            <person name="Wollherr A."/>
            <person name="Kabisch J."/>
            <person name="Lehmann R."/>
            <person name="Daniel R."/>
            <person name="Liesegang H."/>
            <person name="Hecker M."/>
            <person name="Sievert S.M."/>
            <person name="Schweder T."/>
        </authorList>
    </citation>
    <scope>NUCLEOTIDE SEQUENCE [LARGE SCALE GENOMIC DNA]</scope>
</reference>
<comment type="caution">
    <text evidence="9">The sequence shown here is derived from an EMBL/GenBank/DDBJ whole genome shotgun (WGS) entry which is preliminary data.</text>
</comment>
<dbReference type="Gene3D" id="3.40.50.10490">
    <property type="entry name" value="Glucose-6-phosphate isomerase like protein, domain 1"/>
    <property type="match status" value="2"/>
</dbReference>
<dbReference type="InterPro" id="IPR035476">
    <property type="entry name" value="SIS_PGI_1"/>
</dbReference>
<evidence type="ECO:0000256" key="4">
    <source>
        <dbReference type="ARBA" id="ARBA00023152"/>
    </source>
</evidence>
<accession>G2DG95</accession>
<dbReference type="CDD" id="cd05016">
    <property type="entry name" value="SIS_PGI_2"/>
    <property type="match status" value="1"/>
</dbReference>
<dbReference type="GO" id="GO:0006096">
    <property type="term" value="P:glycolytic process"/>
    <property type="evidence" value="ECO:0007669"/>
    <property type="project" value="UniProtKB-UniRule"/>
</dbReference>
<feature type="active site" evidence="7">
    <location>
        <position position="553"/>
    </location>
</feature>
<dbReference type="PROSITE" id="PS00174">
    <property type="entry name" value="P_GLUCOSE_ISOMERASE_2"/>
    <property type="match status" value="1"/>
</dbReference>
<feature type="active site" evidence="7">
    <location>
        <position position="425"/>
    </location>
</feature>
<evidence type="ECO:0000256" key="7">
    <source>
        <dbReference type="HAMAP-Rule" id="MF_00473"/>
    </source>
</evidence>
<comment type="catalytic activity">
    <reaction evidence="6 7 8">
        <text>alpha-D-glucose 6-phosphate = beta-D-fructose 6-phosphate</text>
        <dbReference type="Rhea" id="RHEA:11816"/>
        <dbReference type="ChEBI" id="CHEBI:57634"/>
        <dbReference type="ChEBI" id="CHEBI:58225"/>
        <dbReference type="EC" id="5.3.1.9"/>
    </reaction>
</comment>
<evidence type="ECO:0000256" key="3">
    <source>
        <dbReference type="ARBA" id="ARBA00022432"/>
    </source>
</evidence>
<dbReference type="FunFam" id="1.10.1390.10:FF:000001">
    <property type="entry name" value="Glucose-6-phosphate isomerase"/>
    <property type="match status" value="1"/>
</dbReference>
<keyword evidence="7" id="KW-0963">Cytoplasm</keyword>
<dbReference type="Pfam" id="PF00342">
    <property type="entry name" value="PGI"/>
    <property type="match status" value="1"/>
</dbReference>
<dbReference type="NCBIfam" id="NF001211">
    <property type="entry name" value="PRK00179.1"/>
    <property type="match status" value="1"/>
</dbReference>
<organism evidence="9 10">
    <name type="scientific">endosymbiont of Riftia pachyptila</name>
    <name type="common">vent Ph05</name>
    <dbReference type="NCBI Taxonomy" id="1048808"/>
    <lineage>
        <taxon>Bacteria</taxon>
        <taxon>Pseudomonadati</taxon>
        <taxon>Pseudomonadota</taxon>
        <taxon>Gammaproteobacteria</taxon>
        <taxon>sulfur-oxidizing symbionts</taxon>
    </lineage>
</organism>
<dbReference type="CDD" id="cd05015">
    <property type="entry name" value="SIS_PGI_1"/>
    <property type="match status" value="1"/>
</dbReference>
<dbReference type="GO" id="GO:0004347">
    <property type="term" value="F:glucose-6-phosphate isomerase activity"/>
    <property type="evidence" value="ECO:0007669"/>
    <property type="project" value="UniProtKB-UniRule"/>
</dbReference>
<dbReference type="EMBL" id="AFOC01000087">
    <property type="protein sequence ID" value="EGV50374.1"/>
    <property type="molecule type" value="Genomic_DNA"/>
</dbReference>
<dbReference type="SUPFAM" id="SSF53697">
    <property type="entry name" value="SIS domain"/>
    <property type="match status" value="1"/>
</dbReference>
<evidence type="ECO:0000256" key="6">
    <source>
        <dbReference type="ARBA" id="ARBA00029321"/>
    </source>
</evidence>
<dbReference type="GO" id="GO:0097367">
    <property type="term" value="F:carbohydrate derivative binding"/>
    <property type="evidence" value="ECO:0007669"/>
    <property type="project" value="InterPro"/>
</dbReference>
<proteinExistence type="inferred from homology"/>
<dbReference type="InterPro" id="IPR018189">
    <property type="entry name" value="Phosphoglucose_isomerase_CS"/>
</dbReference>
<dbReference type="GO" id="GO:0051156">
    <property type="term" value="P:glucose 6-phosphate metabolic process"/>
    <property type="evidence" value="ECO:0007669"/>
    <property type="project" value="TreeGrafter"/>
</dbReference>
<comment type="similarity">
    <text evidence="2 7 8">Belongs to the GPI family.</text>
</comment>
<dbReference type="InterPro" id="IPR046348">
    <property type="entry name" value="SIS_dom_sf"/>
</dbReference>
<keyword evidence="3 7" id="KW-0312">Gluconeogenesis</keyword>
<comment type="function">
    <text evidence="7">Catalyzes the reversible isomerization of glucose-6-phosphate to fructose-6-phosphate.</text>
</comment>
<dbReference type="PATRIC" id="fig|1048808.3.peg.2674"/>
<gene>
    <name evidence="7 9" type="primary">pgi</name>
    <name evidence="9" type="ORF">Rifp1Sym_dh00150</name>
</gene>
<protein>
    <recommendedName>
        <fullName evidence="7">Glucose-6-phosphate isomerase</fullName>
        <shortName evidence="7">GPI</shortName>
        <ecNumber evidence="7">5.3.1.9</ecNumber>
    </recommendedName>
    <alternativeName>
        <fullName evidence="7">Phosphoglucose isomerase</fullName>
        <shortName evidence="7">PGI</shortName>
    </alternativeName>
    <alternativeName>
        <fullName evidence="7">Phosphohexose isomerase</fullName>
        <shortName evidence="7">PHI</shortName>
    </alternativeName>
</protein>
<dbReference type="Gene3D" id="1.10.1390.10">
    <property type="match status" value="1"/>
</dbReference>
<dbReference type="PROSITE" id="PS51463">
    <property type="entry name" value="P_GLUCOSE_ISOMERASE_3"/>
    <property type="match status" value="1"/>
</dbReference>
<evidence type="ECO:0000256" key="5">
    <source>
        <dbReference type="ARBA" id="ARBA00023235"/>
    </source>
</evidence>
<feature type="active site" description="Proton donor" evidence="7">
    <location>
        <position position="394"/>
    </location>
</feature>
<comment type="pathway">
    <text evidence="7">Carbohydrate biosynthesis; gluconeogenesis.</text>
</comment>
<dbReference type="InterPro" id="IPR023096">
    <property type="entry name" value="G6P_Isomerase_C"/>
</dbReference>
<evidence type="ECO:0000313" key="10">
    <source>
        <dbReference type="Proteomes" id="UP000004491"/>
    </source>
</evidence>
<dbReference type="GO" id="GO:0048029">
    <property type="term" value="F:monosaccharide binding"/>
    <property type="evidence" value="ECO:0007669"/>
    <property type="project" value="TreeGrafter"/>
</dbReference>
<dbReference type="FunFam" id="3.40.50.10490:FF:000004">
    <property type="entry name" value="Glucose-6-phosphate isomerase"/>
    <property type="match status" value="1"/>
</dbReference>
<dbReference type="Proteomes" id="UP000004491">
    <property type="component" value="Unassembled WGS sequence"/>
</dbReference>
<dbReference type="UniPathway" id="UPA00109">
    <property type="reaction ID" value="UER00181"/>
</dbReference>
<keyword evidence="4 7" id="KW-0324">Glycolysis</keyword>
<dbReference type="PROSITE" id="PS00765">
    <property type="entry name" value="P_GLUCOSE_ISOMERASE_1"/>
    <property type="match status" value="1"/>
</dbReference>
<dbReference type="InterPro" id="IPR001672">
    <property type="entry name" value="G6P_Isomerase"/>
</dbReference>
<dbReference type="PANTHER" id="PTHR11469:SF1">
    <property type="entry name" value="GLUCOSE-6-PHOSPHATE ISOMERASE"/>
    <property type="match status" value="1"/>
</dbReference>
<comment type="pathway">
    <text evidence="1 7 8">Carbohydrate degradation; glycolysis; D-glyceraldehyde 3-phosphate and glycerone phosphate from D-glucose: step 2/4.</text>
</comment>
<keyword evidence="5 7" id="KW-0413">Isomerase</keyword>
<evidence type="ECO:0000313" key="9">
    <source>
        <dbReference type="EMBL" id="EGV50374.1"/>
    </source>
</evidence>
<dbReference type="AlphaFoldDB" id="G2DG95"/>
<dbReference type="EC" id="5.3.1.9" evidence="7"/>
<comment type="subcellular location">
    <subcellularLocation>
        <location evidence="7">Cytoplasm</location>
    </subcellularLocation>
</comment>
<name>G2DG95_9GAMM</name>
<dbReference type="PANTHER" id="PTHR11469">
    <property type="entry name" value="GLUCOSE-6-PHOSPHATE ISOMERASE"/>
    <property type="match status" value="1"/>
</dbReference>
<dbReference type="GO" id="GO:0006094">
    <property type="term" value="P:gluconeogenesis"/>
    <property type="evidence" value="ECO:0007669"/>
    <property type="project" value="UniProtKB-UniRule"/>
</dbReference>
<dbReference type="UniPathway" id="UPA00138"/>
<keyword evidence="10" id="KW-1185">Reference proteome</keyword>
<dbReference type="InterPro" id="IPR035482">
    <property type="entry name" value="SIS_PGI_2"/>
</dbReference>
<sequence>MENFWFISRITGCAATEMISAPLADATPESVVDSQQAIIRIMTETNHTEEWAALQEHWEEIAPIQMRDLFAEHPERSEQFLLRSCGILLDYSKNRITPKSMQLLLDLARRVDVDGWRRRMFSGDRLNNTEDRAVLHVALRNRSNRPIWADGEDVMPQVNAVLEKMEVFSESVRSGSWKGFTGREITDVVNIGIGGSNLGPLMVCEALKHYQRPDLRVHFVSNVDATHLIETLKWLDPETTLFIVASKTFTTQETLTNAFTARSWLLESLADERAVASHFVAVSTNAAKVAEFGIDTANMFEFWDWVGGRYSLWSAIGLPIAIAIGMQRFYELLDGAHEMDEHFLNADLSENMPVVMALLGVWYNDFAKARTQAILPYDQYLRYLPDYLQQADMESNGKRVTRFGRPVGYPTGAVVWGTAGTDGQHAFYQLIHQGTQMIPCDFIAPVNSHNESGDHHQKLIANCLAQTEALMRGKTRSEVREELEASGMEAEQIVDLLPHKIFPGNRPSNTLLIDKITPQRLGSLVALYEHKIFVQGVIWRVNSFDQWGVELGKQLAGVILNELLDEGVNAEHDSSTRGLVDYFRRHRPRSRKSD</sequence>
<evidence type="ECO:0000256" key="1">
    <source>
        <dbReference type="ARBA" id="ARBA00004926"/>
    </source>
</evidence>
<dbReference type="GO" id="GO:0005829">
    <property type="term" value="C:cytosol"/>
    <property type="evidence" value="ECO:0007669"/>
    <property type="project" value="TreeGrafter"/>
</dbReference>
<dbReference type="HAMAP" id="MF_00473">
    <property type="entry name" value="G6P_isomerase"/>
    <property type="match status" value="1"/>
</dbReference>
<evidence type="ECO:0000256" key="2">
    <source>
        <dbReference type="ARBA" id="ARBA00006604"/>
    </source>
</evidence>